<dbReference type="InterPro" id="IPR011066">
    <property type="entry name" value="MscS_channel_C_sf"/>
</dbReference>
<evidence type="ECO:0000256" key="9">
    <source>
        <dbReference type="SAM" id="SignalP"/>
    </source>
</evidence>
<feature type="signal peptide" evidence="9">
    <location>
        <begin position="1"/>
        <end position="25"/>
    </location>
</feature>
<dbReference type="Proteomes" id="UP001156140">
    <property type="component" value="Unassembled WGS sequence"/>
</dbReference>
<feature type="domain" description="Mechanosensitive ion channel MscS" evidence="10">
    <location>
        <begin position="601"/>
        <end position="665"/>
    </location>
</feature>
<keyword evidence="5 8" id="KW-1133">Transmembrane helix</keyword>
<dbReference type="InterPro" id="IPR006685">
    <property type="entry name" value="MscS_channel_2nd"/>
</dbReference>
<dbReference type="InterPro" id="IPR023408">
    <property type="entry name" value="MscS_beta-dom_sf"/>
</dbReference>
<dbReference type="AlphaFoldDB" id="A0AA41UC51"/>
<dbReference type="InterPro" id="IPR022249">
    <property type="entry name" value="DUF3772"/>
</dbReference>
<feature type="domain" description="Mechanosensitive ion channel MscS C-terminal" evidence="12">
    <location>
        <begin position="676"/>
        <end position="757"/>
    </location>
</feature>
<proteinExistence type="inferred from homology"/>
<dbReference type="SUPFAM" id="SSF82689">
    <property type="entry name" value="Mechanosensitive channel protein MscS (YggB), C-terminal domain"/>
    <property type="match status" value="1"/>
</dbReference>
<reference evidence="13" key="1">
    <citation type="submission" date="2022-03" db="EMBL/GenBank/DDBJ databases">
        <title>The complete genome sequence of a Methyloterrigena soli.</title>
        <authorList>
            <person name="Zi Z."/>
        </authorList>
    </citation>
    <scope>NUCLEOTIDE SEQUENCE</scope>
    <source>
        <strain evidence="13">M48</strain>
    </source>
</reference>
<evidence type="ECO:0000256" key="8">
    <source>
        <dbReference type="SAM" id="Phobius"/>
    </source>
</evidence>
<evidence type="ECO:0000256" key="4">
    <source>
        <dbReference type="ARBA" id="ARBA00022692"/>
    </source>
</evidence>
<keyword evidence="4 8" id="KW-0812">Transmembrane</keyword>
<dbReference type="InterPro" id="IPR049278">
    <property type="entry name" value="MS_channel_C"/>
</dbReference>
<feature type="transmembrane region" description="Helical" evidence="8">
    <location>
        <begin position="397"/>
        <end position="417"/>
    </location>
</feature>
<gene>
    <name evidence="13" type="ORF">ML536_03685</name>
</gene>
<dbReference type="GO" id="GO:0005886">
    <property type="term" value="C:plasma membrane"/>
    <property type="evidence" value="ECO:0007669"/>
    <property type="project" value="UniProtKB-SubCell"/>
</dbReference>
<dbReference type="InterPro" id="IPR006686">
    <property type="entry name" value="MscS_channel_CS"/>
</dbReference>
<dbReference type="Pfam" id="PF12607">
    <property type="entry name" value="DUF3772"/>
    <property type="match status" value="1"/>
</dbReference>
<feature type="transmembrane region" description="Helical" evidence="8">
    <location>
        <begin position="240"/>
        <end position="268"/>
    </location>
</feature>
<evidence type="ECO:0000256" key="3">
    <source>
        <dbReference type="ARBA" id="ARBA00022475"/>
    </source>
</evidence>
<evidence type="ECO:0000259" key="10">
    <source>
        <dbReference type="Pfam" id="PF00924"/>
    </source>
</evidence>
<dbReference type="InterPro" id="IPR010920">
    <property type="entry name" value="LSM_dom_sf"/>
</dbReference>
<evidence type="ECO:0000259" key="12">
    <source>
        <dbReference type="Pfam" id="PF21082"/>
    </source>
</evidence>
<dbReference type="EMBL" id="JALAZD010000001">
    <property type="protein sequence ID" value="MCI0125924.1"/>
    <property type="molecule type" value="Genomic_DNA"/>
</dbReference>
<feature type="transmembrane region" description="Helical" evidence="8">
    <location>
        <begin position="280"/>
        <end position="302"/>
    </location>
</feature>
<feature type="domain" description="DUF3772" evidence="11">
    <location>
        <begin position="127"/>
        <end position="174"/>
    </location>
</feature>
<keyword evidence="14" id="KW-1185">Reference proteome</keyword>
<dbReference type="Pfam" id="PF21082">
    <property type="entry name" value="MS_channel_3rd"/>
    <property type="match status" value="1"/>
</dbReference>
<sequence length="787" mass="83881">MFLGKALGPFLAVIGLVLLSFAVQAQDAQQSAVGVEAWGQTALEAERVLNNPAATDAELDAVRARIAIDRSQARTIVETGSVEARALRAQLEVLGPAPDDPASEPEPLRKQREELSLALAKADVPVVQAEMAFRRADTLIKELDHRIRGLNNTQLLSGGPSPLLPTAWVAAATEGLEMLKVATWTTGQAFTGPVDQLVQRLFRAILLIAGGTFILVVGYRGMLRRFETTLIDTPHKARRAALIGASYAARFVVPAIGGYLIVGGLFALGIGTMAEDTVGAVLILTPFAVIGAHWLGTVAFAPSAPALRFVTVSDETARAGRRYCDGLGWTLVAGAVVEAAKQAFRFTPEALSVFAAIVVLMGSFFLWNLAKVLLLAKDQAEEVPARDGLLSQSVLNAIARLMQLSVVAAIVASLVGYTQLAQQALFPMILSLGLVVISLMLQAIIVAAIHGFMGIRKSKNTSLSGLVPVIVGIAVFLVSLPLYAMVWGARTTDLSEAWILASEGVDLGGVRLSANALIVLIMVFAIGLFLTRWLQSFLEISVLPKTRMDTGGRNAVVTGVGYLGVTAAALLAVSLAGLNLSNLAIVAGALSVGIGFGLQAVVSNFVSGIILLVERPVKEGDWIEVAGQTGIVRKIAVRSTRIETFDRHDVIVPNSELITGVVKNMMLSSKSGRIIVPVGVGFDSDLDRVRDLLLAAARDHNGVLAQPAPLVMFMGIGEYALNFELRCFVGDVTSGALIRSDLFFDIFRDLRRAGIEIPFPQRDVQVRPKPQPRRATRKPAARDTKQA</sequence>
<comment type="similarity">
    <text evidence="2">Belongs to the MscS (TC 1.A.23) family.</text>
</comment>
<dbReference type="PANTHER" id="PTHR30347:SF1">
    <property type="entry name" value="MECHANOSENSITIVE CHANNEL MSCK"/>
    <property type="match status" value="1"/>
</dbReference>
<dbReference type="SUPFAM" id="SSF50182">
    <property type="entry name" value="Sm-like ribonucleoproteins"/>
    <property type="match status" value="1"/>
</dbReference>
<organism evidence="13 14">
    <name type="scientific">Paradevosia shaoguanensis</name>
    <dbReference type="NCBI Taxonomy" id="1335043"/>
    <lineage>
        <taxon>Bacteria</taxon>
        <taxon>Pseudomonadati</taxon>
        <taxon>Pseudomonadota</taxon>
        <taxon>Alphaproteobacteria</taxon>
        <taxon>Hyphomicrobiales</taxon>
        <taxon>Devosiaceae</taxon>
        <taxon>Paradevosia</taxon>
    </lineage>
</organism>
<dbReference type="Gene3D" id="3.30.70.100">
    <property type="match status" value="1"/>
</dbReference>
<evidence type="ECO:0000256" key="6">
    <source>
        <dbReference type="ARBA" id="ARBA00023136"/>
    </source>
</evidence>
<keyword evidence="6 8" id="KW-0472">Membrane</keyword>
<dbReference type="GO" id="GO:0008381">
    <property type="term" value="F:mechanosensitive monoatomic ion channel activity"/>
    <property type="evidence" value="ECO:0007669"/>
    <property type="project" value="UniProtKB-ARBA"/>
</dbReference>
<evidence type="ECO:0000256" key="7">
    <source>
        <dbReference type="SAM" id="MobiDB-lite"/>
    </source>
</evidence>
<dbReference type="Gene3D" id="2.30.30.60">
    <property type="match status" value="1"/>
</dbReference>
<feature type="transmembrane region" description="Helical" evidence="8">
    <location>
        <begin position="429"/>
        <end position="453"/>
    </location>
</feature>
<dbReference type="SUPFAM" id="SSF82861">
    <property type="entry name" value="Mechanosensitive channel protein MscS (YggB), transmembrane region"/>
    <property type="match status" value="1"/>
</dbReference>
<protein>
    <submittedName>
        <fullName evidence="13">DUF3772 domain-containing protein</fullName>
    </submittedName>
</protein>
<evidence type="ECO:0000256" key="5">
    <source>
        <dbReference type="ARBA" id="ARBA00022989"/>
    </source>
</evidence>
<keyword evidence="9" id="KW-0732">Signal</keyword>
<dbReference type="Pfam" id="PF00924">
    <property type="entry name" value="MS_channel_2nd"/>
    <property type="match status" value="1"/>
</dbReference>
<evidence type="ECO:0000313" key="13">
    <source>
        <dbReference type="EMBL" id="MCI0125924.1"/>
    </source>
</evidence>
<feature type="transmembrane region" description="Helical" evidence="8">
    <location>
        <begin position="512"/>
        <end position="534"/>
    </location>
</feature>
<evidence type="ECO:0000259" key="11">
    <source>
        <dbReference type="Pfam" id="PF12607"/>
    </source>
</evidence>
<feature type="compositionally biased region" description="Basic residues" evidence="7">
    <location>
        <begin position="770"/>
        <end position="779"/>
    </location>
</feature>
<dbReference type="PANTHER" id="PTHR30347">
    <property type="entry name" value="POTASSIUM CHANNEL RELATED"/>
    <property type="match status" value="1"/>
</dbReference>
<dbReference type="RefSeq" id="WP_281734998.1">
    <property type="nucleotide sequence ID" value="NZ_JAKETQ010000001.1"/>
</dbReference>
<feature type="transmembrane region" description="Helical" evidence="8">
    <location>
        <begin position="555"/>
        <end position="578"/>
    </location>
</feature>
<comment type="caution">
    <text evidence="13">The sequence shown here is derived from an EMBL/GenBank/DDBJ whole genome shotgun (WGS) entry which is preliminary data.</text>
</comment>
<comment type="subcellular location">
    <subcellularLocation>
        <location evidence="1">Cell membrane</location>
        <topology evidence="1">Multi-pass membrane protein</topology>
    </subcellularLocation>
</comment>
<feature type="transmembrane region" description="Helical" evidence="8">
    <location>
        <begin position="201"/>
        <end position="219"/>
    </location>
</feature>
<name>A0AA41UC51_9HYPH</name>
<dbReference type="InterPro" id="IPR052702">
    <property type="entry name" value="MscS-like_channel"/>
</dbReference>
<dbReference type="Gene3D" id="1.10.287.1260">
    <property type="match status" value="1"/>
</dbReference>
<dbReference type="InterPro" id="IPR011014">
    <property type="entry name" value="MscS_channel_TM-2"/>
</dbReference>
<feature type="transmembrane region" description="Helical" evidence="8">
    <location>
        <begin position="350"/>
        <end position="376"/>
    </location>
</feature>
<evidence type="ECO:0000313" key="14">
    <source>
        <dbReference type="Proteomes" id="UP001156140"/>
    </source>
</evidence>
<feature type="transmembrane region" description="Helical" evidence="8">
    <location>
        <begin position="465"/>
        <end position="486"/>
    </location>
</feature>
<accession>A0AA41UC51</accession>
<evidence type="ECO:0000256" key="2">
    <source>
        <dbReference type="ARBA" id="ARBA00008017"/>
    </source>
</evidence>
<keyword evidence="3" id="KW-1003">Cell membrane</keyword>
<dbReference type="PROSITE" id="PS01246">
    <property type="entry name" value="UPF0003"/>
    <property type="match status" value="1"/>
</dbReference>
<feature type="region of interest" description="Disordered" evidence="7">
    <location>
        <begin position="762"/>
        <end position="787"/>
    </location>
</feature>
<evidence type="ECO:0000256" key="1">
    <source>
        <dbReference type="ARBA" id="ARBA00004651"/>
    </source>
</evidence>
<feature type="transmembrane region" description="Helical" evidence="8">
    <location>
        <begin position="584"/>
        <end position="613"/>
    </location>
</feature>
<feature type="chain" id="PRO_5041452843" evidence="9">
    <location>
        <begin position="26"/>
        <end position="787"/>
    </location>
</feature>